<dbReference type="EMBL" id="JAACFV010000021">
    <property type="protein sequence ID" value="KAF7511319.1"/>
    <property type="molecule type" value="Genomic_DNA"/>
</dbReference>
<feature type="compositionally biased region" description="Polar residues" evidence="1">
    <location>
        <begin position="246"/>
        <end position="257"/>
    </location>
</feature>
<keyword evidence="3" id="KW-1185">Reference proteome</keyword>
<reference evidence="2" key="1">
    <citation type="submission" date="2020-02" db="EMBL/GenBank/DDBJ databases">
        <authorList>
            <person name="Palmer J.M."/>
        </authorList>
    </citation>
    <scope>NUCLEOTIDE SEQUENCE</scope>
    <source>
        <strain evidence="2">EPUS1.4</strain>
        <tissue evidence="2">Thallus</tissue>
    </source>
</reference>
<evidence type="ECO:0000256" key="1">
    <source>
        <dbReference type="SAM" id="MobiDB-lite"/>
    </source>
</evidence>
<feature type="compositionally biased region" description="Low complexity" evidence="1">
    <location>
        <begin position="232"/>
        <end position="245"/>
    </location>
</feature>
<name>A0A8H7ANC1_9EURO</name>
<evidence type="ECO:0000313" key="2">
    <source>
        <dbReference type="EMBL" id="KAF7511319.1"/>
    </source>
</evidence>
<sequence length="369" mass="38561">MTCGARKRDVPNVDRSKALITPLGLRCTLRSLALHDTEQEDTMAGPSADPKGVKGDAQEVKPVSKAEMIKEVLDDAFNEMIYNILDGGSTAEAAKEANPAPEKAATSEVSDKTTTKDTTSTSSEAKASKTSNDNESSSIKPSKSEPALQICSNCNLPRLKYPRIGLTSRPLPDPNASYCANEPPVVLAGHDVHGNAFPGFKPKPNAAAAASTTTSKTTKPKPNGSKSDKKAAAAAAAAAAATADASSPSGSQDSCSETTPAATPSTTSFEYPQIRTPQMKCPNNCGQWKAVNVMAKHLDACLLGKGRRAGREARERIGAGTGTGNGTPVEGSRAGTPKPGTAGGWAGEWEWGREEERGRGGRGRRQGWR</sequence>
<feature type="region of interest" description="Disordered" evidence="1">
    <location>
        <begin position="92"/>
        <end position="148"/>
    </location>
</feature>
<feature type="compositionally biased region" description="Basic and acidic residues" evidence="1">
    <location>
        <begin position="51"/>
        <end position="63"/>
    </location>
</feature>
<feature type="region of interest" description="Disordered" evidence="1">
    <location>
        <begin position="317"/>
        <end position="369"/>
    </location>
</feature>
<evidence type="ECO:0008006" key="4">
    <source>
        <dbReference type="Google" id="ProtNLM"/>
    </source>
</evidence>
<feature type="compositionally biased region" description="Low complexity" evidence="1">
    <location>
        <begin position="197"/>
        <end position="225"/>
    </location>
</feature>
<feature type="region of interest" description="Disordered" evidence="1">
    <location>
        <begin position="197"/>
        <end position="271"/>
    </location>
</feature>
<dbReference type="AlphaFoldDB" id="A0A8H7ANC1"/>
<evidence type="ECO:0000313" key="3">
    <source>
        <dbReference type="Proteomes" id="UP000606974"/>
    </source>
</evidence>
<feature type="compositionally biased region" description="Basic residues" evidence="1">
    <location>
        <begin position="360"/>
        <end position="369"/>
    </location>
</feature>
<proteinExistence type="predicted"/>
<comment type="caution">
    <text evidence="2">The sequence shown here is derived from an EMBL/GenBank/DDBJ whole genome shotgun (WGS) entry which is preliminary data.</text>
</comment>
<gene>
    <name evidence="2" type="ORF">GJ744_004884</name>
</gene>
<dbReference type="OrthoDB" id="21557at2759"/>
<feature type="compositionally biased region" description="Low complexity" evidence="1">
    <location>
        <begin position="96"/>
        <end position="108"/>
    </location>
</feature>
<organism evidence="2 3">
    <name type="scientific">Endocarpon pusillum</name>
    <dbReference type="NCBI Taxonomy" id="364733"/>
    <lineage>
        <taxon>Eukaryota</taxon>
        <taxon>Fungi</taxon>
        <taxon>Dikarya</taxon>
        <taxon>Ascomycota</taxon>
        <taxon>Pezizomycotina</taxon>
        <taxon>Eurotiomycetes</taxon>
        <taxon>Chaetothyriomycetidae</taxon>
        <taxon>Verrucariales</taxon>
        <taxon>Verrucariaceae</taxon>
        <taxon>Endocarpon</taxon>
    </lineage>
</organism>
<protein>
    <recommendedName>
        <fullName evidence="4">SAGA-associated factor 11</fullName>
    </recommendedName>
</protein>
<feature type="region of interest" description="Disordered" evidence="1">
    <location>
        <begin position="36"/>
        <end position="63"/>
    </location>
</feature>
<feature type="compositionally biased region" description="Low complexity" evidence="1">
    <location>
        <begin position="116"/>
        <end position="146"/>
    </location>
</feature>
<accession>A0A8H7ANC1</accession>
<feature type="compositionally biased region" description="Basic and acidic residues" evidence="1">
    <location>
        <begin position="350"/>
        <end position="359"/>
    </location>
</feature>
<dbReference type="Proteomes" id="UP000606974">
    <property type="component" value="Unassembled WGS sequence"/>
</dbReference>
<feature type="compositionally biased region" description="Low complexity" evidence="1">
    <location>
        <begin position="258"/>
        <end position="268"/>
    </location>
</feature>